<feature type="non-terminal residue" evidence="1">
    <location>
        <position position="66"/>
    </location>
</feature>
<dbReference type="AlphaFoldDB" id="S8EJF6"/>
<dbReference type="Proteomes" id="UP000015453">
    <property type="component" value="Unassembled WGS sequence"/>
</dbReference>
<feature type="non-terminal residue" evidence="1">
    <location>
        <position position="1"/>
    </location>
</feature>
<evidence type="ECO:0000313" key="1">
    <source>
        <dbReference type="EMBL" id="EPS72752.1"/>
    </source>
</evidence>
<name>S8EJF6_9LAMI</name>
<gene>
    <name evidence="1" type="ORF">M569_02007</name>
</gene>
<organism evidence="1 2">
    <name type="scientific">Genlisea aurea</name>
    <dbReference type="NCBI Taxonomy" id="192259"/>
    <lineage>
        <taxon>Eukaryota</taxon>
        <taxon>Viridiplantae</taxon>
        <taxon>Streptophyta</taxon>
        <taxon>Embryophyta</taxon>
        <taxon>Tracheophyta</taxon>
        <taxon>Spermatophyta</taxon>
        <taxon>Magnoliopsida</taxon>
        <taxon>eudicotyledons</taxon>
        <taxon>Gunneridae</taxon>
        <taxon>Pentapetalae</taxon>
        <taxon>asterids</taxon>
        <taxon>lamiids</taxon>
        <taxon>Lamiales</taxon>
        <taxon>Lentibulariaceae</taxon>
        <taxon>Genlisea</taxon>
    </lineage>
</organism>
<comment type="caution">
    <text evidence="1">The sequence shown here is derived from an EMBL/GenBank/DDBJ whole genome shotgun (WGS) entry which is preliminary data.</text>
</comment>
<dbReference type="InterPro" id="IPR053022">
    <property type="entry name" value="Chloroplast_translocon_comp"/>
</dbReference>
<keyword evidence="2" id="KW-1185">Reference proteome</keyword>
<sequence length="66" mass="7514">EMDVSGGHAEFQNQYGRVHVHVSGYCKMWRSGSTFEDGGWLSTDVYADIIEQKWHANLKIANLFVP</sequence>
<dbReference type="PANTHER" id="PTHR34457">
    <property type="entry name" value="EMBRYO DEFECTIVE 2410"/>
    <property type="match status" value="1"/>
</dbReference>
<dbReference type="EMBL" id="AUSU01000706">
    <property type="protein sequence ID" value="EPS72752.1"/>
    <property type="molecule type" value="Genomic_DNA"/>
</dbReference>
<dbReference type="OrthoDB" id="1386367at2759"/>
<reference evidence="1 2" key="1">
    <citation type="journal article" date="2013" name="BMC Genomics">
        <title>The miniature genome of a carnivorous plant Genlisea aurea contains a low number of genes and short non-coding sequences.</title>
        <authorList>
            <person name="Leushkin E.V."/>
            <person name="Sutormin R.A."/>
            <person name="Nabieva E.R."/>
            <person name="Penin A.A."/>
            <person name="Kondrashov A.S."/>
            <person name="Logacheva M.D."/>
        </authorList>
    </citation>
    <scope>NUCLEOTIDE SEQUENCE [LARGE SCALE GENOMIC DNA]</scope>
</reference>
<accession>S8EJF6</accession>
<dbReference type="PANTHER" id="PTHR34457:SF3">
    <property type="entry name" value="PROTEIN TIC236, CHLOROPLASTIC"/>
    <property type="match status" value="1"/>
</dbReference>
<evidence type="ECO:0000313" key="2">
    <source>
        <dbReference type="Proteomes" id="UP000015453"/>
    </source>
</evidence>
<protein>
    <submittedName>
        <fullName evidence="1">Uncharacterized protein</fullName>
    </submittedName>
</protein>
<proteinExistence type="predicted"/>